<dbReference type="AlphaFoldDB" id="A0A3B0U8B8"/>
<protein>
    <submittedName>
        <fullName evidence="1">Uncharacterized protein</fullName>
    </submittedName>
</protein>
<organism evidence="1">
    <name type="scientific">hydrothermal vent metagenome</name>
    <dbReference type="NCBI Taxonomy" id="652676"/>
    <lineage>
        <taxon>unclassified sequences</taxon>
        <taxon>metagenomes</taxon>
        <taxon>ecological metagenomes</taxon>
    </lineage>
</organism>
<accession>A0A3B0U8B8</accession>
<name>A0A3B0U8B8_9ZZZZ</name>
<gene>
    <name evidence="1" type="ORF">MNBD_BACTEROID04-1997</name>
</gene>
<sequence length="171" mass="19712">MDKIYNIKYVDAYYSYAKNINKTKLLLHEAYGYIEKNNNNIVIVFLKESGVGVETTIKEKKNIIKGLIIPDTALVSVSSIRDNLDVLNDLIEGMFLSVTWRDVVYVANRPRYDCSIMRTEGVLCKIESDHIVIKNPKTIRTYPLPRKNYPTKKPNYYIIPISFVSDVSIIK</sequence>
<proteinExistence type="predicted"/>
<dbReference type="EMBL" id="UOER01000351">
    <property type="protein sequence ID" value="VAW25290.1"/>
    <property type="molecule type" value="Genomic_DNA"/>
</dbReference>
<reference evidence="1" key="1">
    <citation type="submission" date="2018-06" db="EMBL/GenBank/DDBJ databases">
        <authorList>
            <person name="Zhirakovskaya E."/>
        </authorList>
    </citation>
    <scope>NUCLEOTIDE SEQUENCE</scope>
</reference>
<evidence type="ECO:0000313" key="1">
    <source>
        <dbReference type="EMBL" id="VAW25290.1"/>
    </source>
</evidence>